<name>A0A0F7L7D2_9VIRU</name>
<evidence type="ECO:0000313" key="1">
    <source>
        <dbReference type="EMBL" id="AKH47458.1"/>
    </source>
</evidence>
<reference evidence="1" key="1">
    <citation type="journal article" date="2015" name="Front. Microbiol.">
        <title>Combining genomic sequencing methods to explore viral diversity and reveal potential virus-host interactions.</title>
        <authorList>
            <person name="Chow C.E."/>
            <person name="Winget D.M."/>
            <person name="White R.A.III."/>
            <person name="Hallam S.J."/>
            <person name="Suttle C.A."/>
        </authorList>
    </citation>
    <scope>NUCLEOTIDE SEQUENCE</scope>
    <source>
        <strain evidence="1">H4084988</strain>
    </source>
</reference>
<protein>
    <submittedName>
        <fullName evidence="1">Capsid protein</fullName>
    </submittedName>
</protein>
<proteinExistence type="predicted"/>
<organism evidence="1">
    <name type="scientific">uncultured marine virus</name>
    <dbReference type="NCBI Taxonomy" id="186617"/>
    <lineage>
        <taxon>Viruses</taxon>
        <taxon>environmental samples</taxon>
    </lineage>
</organism>
<dbReference type="EMBL" id="KR029594">
    <property type="protein sequence ID" value="AKH47458.1"/>
    <property type="molecule type" value="Genomic_DNA"/>
</dbReference>
<sequence>MANVDTTTAANFIPEMWADAILNYAEDKFQIKNLVTDLSSMVANGGDILHIPRATEETAATLTDGNAITYGRNTDPKTDLTINQHAYEAKRITDVVKVQESAELFEIYTSTMGYAIAKNIETYLAQTIIQSASANDTALGTDNILSAAKLRAGIQKLLDINVDYTDGNTFLYASTAAYMNLLATSNFADYDKSGLANSPNVTGQILNVYGMPTFSSTLWDDDGGTGDETASIFTRGSVLFGMQIAPRIQSNYDMNYLATRVVVDVLYGAVLTQGAASPAGQIVNFTNPA</sequence>
<accession>A0A0F7L7D2</accession>
<reference evidence="1" key="2">
    <citation type="submission" date="2015-03" db="EMBL/GenBank/DDBJ databases">
        <authorList>
            <person name="Chow C.-E.T."/>
            <person name="Winget D.M."/>
            <person name="White R.A.III."/>
            <person name="Hallam S.J."/>
            <person name="Suttle C.A."/>
        </authorList>
    </citation>
    <scope>NUCLEOTIDE SEQUENCE</scope>
    <source>
        <strain evidence="1">H4084988</strain>
    </source>
</reference>